<evidence type="ECO:0000313" key="14">
    <source>
        <dbReference type="EMBL" id="KJZ72007.1"/>
    </source>
</evidence>
<accession>A0A0F7ZY80</accession>
<keyword evidence="6" id="KW-0808">Transferase</keyword>
<dbReference type="EC" id="2.1.1.63" evidence="3"/>
<dbReference type="Pfam" id="PF01035">
    <property type="entry name" value="DNA_binding_1"/>
    <property type="match status" value="1"/>
</dbReference>
<organism evidence="14 15">
    <name type="scientific">Hirsutella minnesotensis 3608</name>
    <dbReference type="NCBI Taxonomy" id="1043627"/>
    <lineage>
        <taxon>Eukaryota</taxon>
        <taxon>Fungi</taxon>
        <taxon>Dikarya</taxon>
        <taxon>Ascomycota</taxon>
        <taxon>Pezizomycotina</taxon>
        <taxon>Sordariomycetes</taxon>
        <taxon>Hypocreomycetidae</taxon>
        <taxon>Hypocreales</taxon>
        <taxon>Ophiocordycipitaceae</taxon>
        <taxon>Hirsutella</taxon>
    </lineage>
</organism>
<dbReference type="NCBIfam" id="TIGR00589">
    <property type="entry name" value="ogt"/>
    <property type="match status" value="1"/>
</dbReference>
<dbReference type="InterPro" id="IPR036217">
    <property type="entry name" value="MethylDNA_cys_MeTrfase_DNAb"/>
</dbReference>
<keyword evidence="15" id="KW-1185">Reference proteome</keyword>
<sequence length="165" mass="18050">MAIGKKRAPEQEASSSIRKTPKTKVTSQRIAPTKSQAQESGAKDQLTRIAECNRSPFEKRVWTALCHIPRGSVTTYSLLSAHLGSSPRAVGNALRRNPFAPDVPCHRVVATGMTLGGFKGKWPRNGEGITLDEKRRLLRGEGIRFDDKGKVLGTPWVGWTCTDPA</sequence>
<dbReference type="GO" id="GO:0006281">
    <property type="term" value="P:DNA repair"/>
    <property type="evidence" value="ECO:0007669"/>
    <property type="project" value="UniProtKB-KW"/>
</dbReference>
<keyword evidence="8" id="KW-0234">DNA repair</keyword>
<reference evidence="14 15" key="1">
    <citation type="journal article" date="2014" name="Genome Biol. Evol.">
        <title>Comparative genomics and transcriptomics analyses reveal divergent lifestyle features of nematode endoparasitic fungus Hirsutella minnesotensis.</title>
        <authorList>
            <person name="Lai Y."/>
            <person name="Liu K."/>
            <person name="Zhang X."/>
            <person name="Zhang X."/>
            <person name="Li K."/>
            <person name="Wang N."/>
            <person name="Shu C."/>
            <person name="Wu Y."/>
            <person name="Wang C."/>
            <person name="Bushley K.E."/>
            <person name="Xiang M."/>
            <person name="Liu X."/>
        </authorList>
    </citation>
    <scope>NUCLEOTIDE SEQUENCE [LARGE SCALE GENOMIC DNA]</scope>
    <source>
        <strain evidence="14 15">3608</strain>
    </source>
</reference>
<dbReference type="GO" id="GO:0032259">
    <property type="term" value="P:methylation"/>
    <property type="evidence" value="ECO:0007669"/>
    <property type="project" value="UniProtKB-KW"/>
</dbReference>
<comment type="similarity">
    <text evidence="2">Belongs to the MGMT family.</text>
</comment>
<comment type="catalytic activity">
    <reaction evidence="11">
        <text>a 6-O-methyl-2'-deoxyguanosine in DNA + L-cysteinyl-[protein] = S-methyl-L-cysteinyl-[protein] + a 2'-deoxyguanosine in DNA</text>
        <dbReference type="Rhea" id="RHEA:24000"/>
        <dbReference type="Rhea" id="RHEA-COMP:10131"/>
        <dbReference type="Rhea" id="RHEA-COMP:10132"/>
        <dbReference type="Rhea" id="RHEA-COMP:11367"/>
        <dbReference type="Rhea" id="RHEA-COMP:11368"/>
        <dbReference type="ChEBI" id="CHEBI:29950"/>
        <dbReference type="ChEBI" id="CHEBI:82612"/>
        <dbReference type="ChEBI" id="CHEBI:85445"/>
        <dbReference type="ChEBI" id="CHEBI:85448"/>
        <dbReference type="EC" id="2.1.1.63"/>
    </reaction>
</comment>
<evidence type="ECO:0000256" key="11">
    <source>
        <dbReference type="ARBA" id="ARBA00049348"/>
    </source>
</evidence>
<protein>
    <recommendedName>
        <fullName evidence="4">Methylated-DNA--protein-cysteine methyltransferase</fullName>
        <ecNumber evidence="3">2.1.1.63</ecNumber>
    </recommendedName>
    <alternativeName>
        <fullName evidence="9">6-O-methylguanine-DNA methyltransferase</fullName>
    </alternativeName>
    <alternativeName>
        <fullName evidence="10">O-6-methylguanine-DNA-alkyltransferase</fullName>
    </alternativeName>
</protein>
<evidence type="ECO:0000259" key="13">
    <source>
        <dbReference type="Pfam" id="PF01035"/>
    </source>
</evidence>
<dbReference type="Proteomes" id="UP000054481">
    <property type="component" value="Unassembled WGS sequence"/>
</dbReference>
<feature type="compositionally biased region" description="Polar residues" evidence="12">
    <location>
        <begin position="12"/>
        <end position="39"/>
    </location>
</feature>
<comment type="catalytic activity">
    <reaction evidence="1">
        <text>a 4-O-methyl-thymidine in DNA + L-cysteinyl-[protein] = a thymidine in DNA + S-methyl-L-cysteinyl-[protein]</text>
        <dbReference type="Rhea" id="RHEA:53428"/>
        <dbReference type="Rhea" id="RHEA-COMP:10131"/>
        <dbReference type="Rhea" id="RHEA-COMP:10132"/>
        <dbReference type="Rhea" id="RHEA-COMP:13555"/>
        <dbReference type="Rhea" id="RHEA-COMP:13556"/>
        <dbReference type="ChEBI" id="CHEBI:29950"/>
        <dbReference type="ChEBI" id="CHEBI:82612"/>
        <dbReference type="ChEBI" id="CHEBI:137386"/>
        <dbReference type="ChEBI" id="CHEBI:137387"/>
        <dbReference type="EC" id="2.1.1.63"/>
    </reaction>
</comment>
<dbReference type="PROSITE" id="PS00374">
    <property type="entry name" value="MGMT"/>
    <property type="match status" value="1"/>
</dbReference>
<dbReference type="PANTHER" id="PTHR10815">
    <property type="entry name" value="METHYLATED-DNA--PROTEIN-CYSTEINE METHYLTRANSFERASE"/>
    <property type="match status" value="1"/>
</dbReference>
<evidence type="ECO:0000256" key="7">
    <source>
        <dbReference type="ARBA" id="ARBA00022763"/>
    </source>
</evidence>
<dbReference type="EMBL" id="KQ030554">
    <property type="protein sequence ID" value="KJZ72007.1"/>
    <property type="molecule type" value="Genomic_DNA"/>
</dbReference>
<name>A0A0F7ZY80_9HYPO</name>
<evidence type="ECO:0000313" key="15">
    <source>
        <dbReference type="Proteomes" id="UP000054481"/>
    </source>
</evidence>
<evidence type="ECO:0000256" key="9">
    <source>
        <dbReference type="ARBA" id="ARBA00030795"/>
    </source>
</evidence>
<dbReference type="PANTHER" id="PTHR10815:SF13">
    <property type="entry name" value="METHYLATED-DNA--PROTEIN-CYSTEINE METHYLTRANSFERASE"/>
    <property type="match status" value="1"/>
</dbReference>
<evidence type="ECO:0000256" key="10">
    <source>
        <dbReference type="ARBA" id="ARBA00031621"/>
    </source>
</evidence>
<evidence type="ECO:0000256" key="6">
    <source>
        <dbReference type="ARBA" id="ARBA00022679"/>
    </source>
</evidence>
<dbReference type="GO" id="GO:0003908">
    <property type="term" value="F:methylated-DNA-[protein]-cysteine S-methyltransferase activity"/>
    <property type="evidence" value="ECO:0007669"/>
    <property type="project" value="UniProtKB-EC"/>
</dbReference>
<keyword evidence="5" id="KW-0489">Methyltransferase</keyword>
<evidence type="ECO:0000256" key="5">
    <source>
        <dbReference type="ARBA" id="ARBA00022603"/>
    </source>
</evidence>
<evidence type="ECO:0000256" key="3">
    <source>
        <dbReference type="ARBA" id="ARBA00011918"/>
    </source>
</evidence>
<dbReference type="InterPro" id="IPR001497">
    <property type="entry name" value="MethylDNA_cys_MeTrfase_AS"/>
</dbReference>
<evidence type="ECO:0000256" key="2">
    <source>
        <dbReference type="ARBA" id="ARBA00008711"/>
    </source>
</evidence>
<evidence type="ECO:0000256" key="4">
    <source>
        <dbReference type="ARBA" id="ARBA00015377"/>
    </source>
</evidence>
<proteinExistence type="inferred from homology"/>
<keyword evidence="7" id="KW-0227">DNA damage</keyword>
<dbReference type="InterPro" id="IPR036388">
    <property type="entry name" value="WH-like_DNA-bd_sf"/>
</dbReference>
<dbReference type="CDD" id="cd06445">
    <property type="entry name" value="ATase"/>
    <property type="match status" value="1"/>
</dbReference>
<feature type="region of interest" description="Disordered" evidence="12">
    <location>
        <begin position="1"/>
        <end position="43"/>
    </location>
</feature>
<dbReference type="InterPro" id="IPR014048">
    <property type="entry name" value="MethylDNA_cys_MeTrfase_DNA-bd"/>
</dbReference>
<feature type="domain" description="Methylated-DNA-[protein]-cysteine S-methyltransferase DNA binding" evidence="13">
    <location>
        <begin position="56"/>
        <end position="143"/>
    </location>
</feature>
<dbReference type="OrthoDB" id="1907495at2759"/>
<evidence type="ECO:0000256" key="8">
    <source>
        <dbReference type="ARBA" id="ARBA00023204"/>
    </source>
</evidence>
<evidence type="ECO:0000256" key="12">
    <source>
        <dbReference type="SAM" id="MobiDB-lite"/>
    </source>
</evidence>
<evidence type="ECO:0000256" key="1">
    <source>
        <dbReference type="ARBA" id="ARBA00001286"/>
    </source>
</evidence>
<dbReference type="SUPFAM" id="SSF46767">
    <property type="entry name" value="Methylated DNA-protein cysteine methyltransferase, C-terminal domain"/>
    <property type="match status" value="1"/>
</dbReference>
<dbReference type="Gene3D" id="1.10.10.10">
    <property type="entry name" value="Winged helix-like DNA-binding domain superfamily/Winged helix DNA-binding domain"/>
    <property type="match status" value="1"/>
</dbReference>
<gene>
    <name evidence="14" type="ORF">HIM_08568</name>
</gene>
<dbReference type="AlphaFoldDB" id="A0A0F7ZY80"/>